<dbReference type="SUPFAM" id="SSF52374">
    <property type="entry name" value="Nucleotidylyl transferase"/>
    <property type="match status" value="1"/>
</dbReference>
<dbReference type="InterPro" id="IPR014729">
    <property type="entry name" value="Rossmann-like_a/b/a_fold"/>
</dbReference>
<keyword evidence="7 10" id="KW-0030">Aminoacyl-tRNA synthetase</keyword>
<keyword evidence="6 10" id="KW-0648">Protein biosynthesis</keyword>
<dbReference type="PROSITE" id="PS00178">
    <property type="entry name" value="AA_TRNA_LIGASE_I"/>
    <property type="match status" value="1"/>
</dbReference>
<keyword evidence="5 10" id="KW-0067">ATP-binding</keyword>
<organism evidence="11 12">
    <name type="scientific">Alkalihalophilus pseudofirmus</name>
    <name type="common">Bacillus pseudofirmus</name>
    <dbReference type="NCBI Taxonomy" id="79885"/>
    <lineage>
        <taxon>Bacteria</taxon>
        <taxon>Bacillati</taxon>
        <taxon>Bacillota</taxon>
        <taxon>Bacilli</taxon>
        <taxon>Bacillales</taxon>
        <taxon>Bacillaceae</taxon>
        <taxon>Alkalihalophilus</taxon>
    </lineage>
</organism>
<dbReference type="GO" id="GO:0004830">
    <property type="term" value="F:tryptophan-tRNA ligase activity"/>
    <property type="evidence" value="ECO:0007669"/>
    <property type="project" value="UniProtKB-UniRule"/>
</dbReference>
<dbReference type="AlphaFoldDB" id="A0AAJ2KU09"/>
<evidence type="ECO:0000313" key="12">
    <source>
        <dbReference type="Proteomes" id="UP001285636"/>
    </source>
</evidence>
<dbReference type="InterPro" id="IPR002305">
    <property type="entry name" value="aa-tRNA-synth_Ic"/>
</dbReference>
<dbReference type="GO" id="GO:0005524">
    <property type="term" value="F:ATP binding"/>
    <property type="evidence" value="ECO:0007669"/>
    <property type="project" value="UniProtKB-KW"/>
</dbReference>
<keyword evidence="3 10" id="KW-0436">Ligase</keyword>
<dbReference type="InterPro" id="IPR002306">
    <property type="entry name" value="Trp-tRNA-ligase"/>
</dbReference>
<comment type="similarity">
    <text evidence="1 10">Belongs to the class-I aminoacyl-tRNA synthetase family.</text>
</comment>
<evidence type="ECO:0000256" key="10">
    <source>
        <dbReference type="RuleBase" id="RU363036"/>
    </source>
</evidence>
<sequence>MTQKQTLVSGIRPTGDLHLGNYIGAMKEIHRLQKEYDAYLFIVDLHALTTHPKPELIKPRTRDAVRSYLGAGLDPNQATIYAQSSLAAEISELHLYLSMVMPIGELLRCPTFKEKAKQHADHVSYGLVGYPVLMAADMFIHGAHKVTVGADQVVHIEIARDIARKFNSMYGEILTLPNGMVEKEARVPSLGGKGKMSKSLGAKTYISLQDSKETIQNKVKRAYSDPTRTHLSDPGHPTVDGCNVYHLHSYFSNEEVRKNIEKRCSAANLGCVRCKQMLSESIIELTEPMQKHALAYSDIDVDDILREGAKKAQESAQETIAKVRKAIGLIQL</sequence>
<dbReference type="InterPro" id="IPR001412">
    <property type="entry name" value="aa-tRNA-synth_I_CS"/>
</dbReference>
<dbReference type="PANTHER" id="PTHR43766:SF1">
    <property type="entry name" value="TRYPTOPHAN--TRNA LIGASE, MITOCHONDRIAL"/>
    <property type="match status" value="1"/>
</dbReference>
<proteinExistence type="inferred from homology"/>
<dbReference type="NCBIfam" id="TIGR00233">
    <property type="entry name" value="trpS"/>
    <property type="match status" value="1"/>
</dbReference>
<evidence type="ECO:0000256" key="3">
    <source>
        <dbReference type="ARBA" id="ARBA00022598"/>
    </source>
</evidence>
<dbReference type="RefSeq" id="WP_323466477.1">
    <property type="nucleotide sequence ID" value="NZ_CP144224.1"/>
</dbReference>
<reference evidence="11" key="1">
    <citation type="submission" date="2023-10" db="EMBL/GenBank/DDBJ databases">
        <title>Screening of Alkalihalophilus pseudofirmusBZ-TG-HK211 and Its Alleviation of Salt Stress on Rapeseed Growth.</title>
        <authorList>
            <person name="Zhao B."/>
            <person name="Guo T."/>
        </authorList>
    </citation>
    <scope>NUCLEOTIDE SEQUENCE</scope>
    <source>
        <strain evidence="11">BZ-TG-HK211</strain>
    </source>
</reference>
<accession>A0AAJ2KU09</accession>
<dbReference type="Pfam" id="PF00579">
    <property type="entry name" value="tRNA-synt_1b"/>
    <property type="match status" value="1"/>
</dbReference>
<protein>
    <recommendedName>
        <fullName evidence="2 9">Tryptophan--tRNA ligase</fullName>
        <ecNumber evidence="2 9">6.1.1.2</ecNumber>
    </recommendedName>
</protein>
<evidence type="ECO:0000256" key="7">
    <source>
        <dbReference type="ARBA" id="ARBA00023146"/>
    </source>
</evidence>
<dbReference type="GO" id="GO:0006436">
    <property type="term" value="P:tryptophanyl-tRNA aminoacylation"/>
    <property type="evidence" value="ECO:0007669"/>
    <property type="project" value="UniProtKB-UniRule"/>
</dbReference>
<dbReference type="CDD" id="cd00806">
    <property type="entry name" value="TrpRS_core"/>
    <property type="match status" value="1"/>
</dbReference>
<dbReference type="FunFam" id="1.10.240.10:FF:000005">
    <property type="entry name" value="Tryptophan--tRNA ligase"/>
    <property type="match status" value="1"/>
</dbReference>
<dbReference type="Gene3D" id="1.10.240.10">
    <property type="entry name" value="Tyrosyl-Transfer RNA Synthetase"/>
    <property type="match status" value="1"/>
</dbReference>
<keyword evidence="4 10" id="KW-0547">Nucleotide-binding</keyword>
<dbReference type="Proteomes" id="UP001285636">
    <property type="component" value="Unassembled WGS sequence"/>
</dbReference>
<evidence type="ECO:0000256" key="6">
    <source>
        <dbReference type="ARBA" id="ARBA00022917"/>
    </source>
</evidence>
<gene>
    <name evidence="11" type="primary">trpS</name>
    <name evidence="11" type="ORF">RYX45_07755</name>
</gene>
<dbReference type="EC" id="6.1.1.2" evidence="2 9"/>
<comment type="catalytic activity">
    <reaction evidence="8">
        <text>tRNA(Trp) + L-tryptophan + ATP = L-tryptophyl-tRNA(Trp) + AMP + diphosphate + H(+)</text>
        <dbReference type="Rhea" id="RHEA:24080"/>
        <dbReference type="Rhea" id="RHEA-COMP:9671"/>
        <dbReference type="Rhea" id="RHEA-COMP:9705"/>
        <dbReference type="ChEBI" id="CHEBI:15378"/>
        <dbReference type="ChEBI" id="CHEBI:30616"/>
        <dbReference type="ChEBI" id="CHEBI:33019"/>
        <dbReference type="ChEBI" id="CHEBI:57912"/>
        <dbReference type="ChEBI" id="CHEBI:78442"/>
        <dbReference type="ChEBI" id="CHEBI:78535"/>
        <dbReference type="ChEBI" id="CHEBI:456215"/>
        <dbReference type="EC" id="6.1.1.2"/>
    </reaction>
</comment>
<dbReference type="EMBL" id="JAWJAY010000001">
    <property type="protein sequence ID" value="MDV2885072.1"/>
    <property type="molecule type" value="Genomic_DNA"/>
</dbReference>
<dbReference type="PRINTS" id="PR01039">
    <property type="entry name" value="TRNASYNTHTRP"/>
</dbReference>
<dbReference type="Gene3D" id="3.40.50.620">
    <property type="entry name" value="HUPs"/>
    <property type="match status" value="1"/>
</dbReference>
<dbReference type="GO" id="GO:0005829">
    <property type="term" value="C:cytosol"/>
    <property type="evidence" value="ECO:0007669"/>
    <property type="project" value="TreeGrafter"/>
</dbReference>
<evidence type="ECO:0000256" key="5">
    <source>
        <dbReference type="ARBA" id="ARBA00022840"/>
    </source>
</evidence>
<dbReference type="InterPro" id="IPR050203">
    <property type="entry name" value="Trp-tRNA_synthetase"/>
</dbReference>
<evidence type="ECO:0000256" key="8">
    <source>
        <dbReference type="ARBA" id="ARBA00049929"/>
    </source>
</evidence>
<comment type="caution">
    <text evidence="11">The sequence shown here is derived from an EMBL/GenBank/DDBJ whole genome shotgun (WGS) entry which is preliminary data.</text>
</comment>
<evidence type="ECO:0000256" key="9">
    <source>
        <dbReference type="NCBIfam" id="TIGR00233"/>
    </source>
</evidence>
<dbReference type="PANTHER" id="PTHR43766">
    <property type="entry name" value="TRYPTOPHAN--TRNA LIGASE, MITOCHONDRIAL"/>
    <property type="match status" value="1"/>
</dbReference>
<name>A0AAJ2KU09_ALKPS</name>
<evidence type="ECO:0000256" key="2">
    <source>
        <dbReference type="ARBA" id="ARBA00013161"/>
    </source>
</evidence>
<evidence type="ECO:0000313" key="11">
    <source>
        <dbReference type="EMBL" id="MDV2885072.1"/>
    </source>
</evidence>
<evidence type="ECO:0000256" key="4">
    <source>
        <dbReference type="ARBA" id="ARBA00022741"/>
    </source>
</evidence>
<evidence type="ECO:0000256" key="1">
    <source>
        <dbReference type="ARBA" id="ARBA00005594"/>
    </source>
</evidence>